<name>A0A367J608_RHIST</name>
<dbReference type="GO" id="GO:0033617">
    <property type="term" value="P:mitochondrial respiratory chain complex IV assembly"/>
    <property type="evidence" value="ECO:0007669"/>
    <property type="project" value="InterPro"/>
</dbReference>
<accession>A0A367J608</accession>
<comment type="caution">
    <text evidence="2">The sequence shown here is derived from an EMBL/GenBank/DDBJ whole genome shotgun (WGS) entry which is preliminary data.</text>
</comment>
<dbReference type="EMBL" id="PJQM01004192">
    <property type="protein sequence ID" value="RCH85363.1"/>
    <property type="molecule type" value="Genomic_DNA"/>
</dbReference>
<organism evidence="2 3">
    <name type="scientific">Rhizopus stolonifer</name>
    <name type="common">Rhizopus nigricans</name>
    <dbReference type="NCBI Taxonomy" id="4846"/>
    <lineage>
        <taxon>Eukaryota</taxon>
        <taxon>Fungi</taxon>
        <taxon>Fungi incertae sedis</taxon>
        <taxon>Mucoromycota</taxon>
        <taxon>Mucoromycotina</taxon>
        <taxon>Mucoromycetes</taxon>
        <taxon>Mucorales</taxon>
        <taxon>Mucorineae</taxon>
        <taxon>Rhizopodaceae</taxon>
        <taxon>Rhizopus</taxon>
    </lineage>
</organism>
<dbReference type="GO" id="GO:0005739">
    <property type="term" value="C:mitochondrion"/>
    <property type="evidence" value="ECO:0007669"/>
    <property type="project" value="GOC"/>
</dbReference>
<keyword evidence="1" id="KW-0472">Membrane</keyword>
<keyword evidence="1" id="KW-1133">Transmembrane helix</keyword>
<reference evidence="2 3" key="1">
    <citation type="journal article" date="2018" name="G3 (Bethesda)">
        <title>Phylogenetic and Phylogenomic Definition of Rhizopus Species.</title>
        <authorList>
            <person name="Gryganskyi A.P."/>
            <person name="Golan J."/>
            <person name="Dolatabadi S."/>
            <person name="Mondo S."/>
            <person name="Robb S."/>
            <person name="Idnurm A."/>
            <person name="Muszewska A."/>
            <person name="Steczkiewicz K."/>
            <person name="Masonjones S."/>
            <person name="Liao H.L."/>
            <person name="Gajdeczka M.T."/>
            <person name="Anike F."/>
            <person name="Vuek A."/>
            <person name="Anishchenko I.M."/>
            <person name="Voigt K."/>
            <person name="de Hoog G.S."/>
            <person name="Smith M.E."/>
            <person name="Heitman J."/>
            <person name="Vilgalys R."/>
            <person name="Stajich J.E."/>
        </authorList>
    </citation>
    <scope>NUCLEOTIDE SEQUENCE [LARGE SCALE GENOMIC DNA]</scope>
    <source>
        <strain evidence="2 3">LSU 92-RS-03</strain>
    </source>
</reference>
<dbReference type="InterPro" id="IPR031459">
    <property type="entry name" value="Coa2"/>
</dbReference>
<gene>
    <name evidence="2" type="ORF">CU098_007475</name>
</gene>
<dbReference type="Proteomes" id="UP000253551">
    <property type="component" value="Unassembled WGS sequence"/>
</dbReference>
<dbReference type="AlphaFoldDB" id="A0A367J608"/>
<keyword evidence="1" id="KW-0812">Transmembrane</keyword>
<proteinExistence type="predicted"/>
<sequence>MWTKARHLNHSQKQRITNNLFVAVAVGAVLTVAGPTLLPCPAYDQNDRSAFLEQEESTHTKKKVVIVKKKRKDTTQQV</sequence>
<evidence type="ECO:0000313" key="2">
    <source>
        <dbReference type="EMBL" id="RCH85363.1"/>
    </source>
</evidence>
<keyword evidence="3" id="KW-1185">Reference proteome</keyword>
<protein>
    <submittedName>
        <fullName evidence="2">Uncharacterized protein</fullName>
    </submittedName>
</protein>
<dbReference type="Pfam" id="PF17051">
    <property type="entry name" value="COA2"/>
    <property type="match status" value="1"/>
</dbReference>
<evidence type="ECO:0000313" key="3">
    <source>
        <dbReference type="Proteomes" id="UP000253551"/>
    </source>
</evidence>
<evidence type="ECO:0000256" key="1">
    <source>
        <dbReference type="SAM" id="Phobius"/>
    </source>
</evidence>
<feature type="transmembrane region" description="Helical" evidence="1">
    <location>
        <begin position="20"/>
        <end position="38"/>
    </location>
</feature>